<keyword evidence="1" id="KW-1133">Transmembrane helix</keyword>
<accession>A0A7H0LDU3</accession>
<dbReference type="KEGG" id="spap:H3Z74_13645"/>
<reference evidence="2 3" key="1">
    <citation type="submission" date="2020-09" db="EMBL/GenBank/DDBJ databases">
        <title>Sphingomonas sp., a new species isolated from pork steak.</title>
        <authorList>
            <person name="Heidler von Heilborn D."/>
        </authorList>
    </citation>
    <scope>NUCLEOTIDE SEQUENCE [LARGE SCALE GENOMIC DNA]</scope>
    <source>
        <strain evidence="3">S8-3T</strain>
    </source>
</reference>
<dbReference type="RefSeq" id="WP_187760193.1">
    <property type="nucleotide sequence ID" value="NZ_CP061038.1"/>
</dbReference>
<organism evidence="2 3">
    <name type="scientific">Sphingomonas alpina</name>
    <dbReference type="NCBI Taxonomy" id="653931"/>
    <lineage>
        <taxon>Bacteria</taxon>
        <taxon>Pseudomonadati</taxon>
        <taxon>Pseudomonadota</taxon>
        <taxon>Alphaproteobacteria</taxon>
        <taxon>Sphingomonadales</taxon>
        <taxon>Sphingomonadaceae</taxon>
        <taxon>Sphingomonas</taxon>
    </lineage>
</organism>
<keyword evidence="1" id="KW-0472">Membrane</keyword>
<dbReference type="EMBL" id="CP061038">
    <property type="protein sequence ID" value="QNQ07846.1"/>
    <property type="molecule type" value="Genomic_DNA"/>
</dbReference>
<gene>
    <name evidence="2" type="ORF">H3Z74_13645</name>
</gene>
<protein>
    <submittedName>
        <fullName evidence="2">Uncharacterized protein</fullName>
    </submittedName>
</protein>
<keyword evidence="3" id="KW-1185">Reference proteome</keyword>
<evidence type="ECO:0000256" key="1">
    <source>
        <dbReference type="SAM" id="Phobius"/>
    </source>
</evidence>
<feature type="transmembrane region" description="Helical" evidence="1">
    <location>
        <begin position="12"/>
        <end position="28"/>
    </location>
</feature>
<dbReference type="AlphaFoldDB" id="A0A7H0LDU3"/>
<name>A0A7H0LDU3_9SPHN</name>
<sequence>MAWFDSPAAPFWGAAIVAVLVALFAGLGDRRRKRRANLDRVSLLDWPTLQMFALIAAAIFIILALHD</sequence>
<feature type="transmembrane region" description="Helical" evidence="1">
    <location>
        <begin position="49"/>
        <end position="66"/>
    </location>
</feature>
<dbReference type="Proteomes" id="UP000516148">
    <property type="component" value="Chromosome"/>
</dbReference>
<evidence type="ECO:0000313" key="2">
    <source>
        <dbReference type="EMBL" id="QNQ07846.1"/>
    </source>
</evidence>
<proteinExistence type="predicted"/>
<evidence type="ECO:0000313" key="3">
    <source>
        <dbReference type="Proteomes" id="UP000516148"/>
    </source>
</evidence>
<keyword evidence="1" id="KW-0812">Transmembrane</keyword>